<proteinExistence type="predicted"/>
<evidence type="ECO:0000313" key="5">
    <source>
        <dbReference type="Proteomes" id="UP000228934"/>
    </source>
</evidence>
<protein>
    <recommendedName>
        <fullName evidence="3">BPTI/Kunitz inhibitor domain-containing protein</fullName>
    </recommendedName>
</protein>
<evidence type="ECO:0000259" key="3">
    <source>
        <dbReference type="PROSITE" id="PS50279"/>
    </source>
</evidence>
<dbReference type="OrthoDB" id="196393at2759"/>
<keyword evidence="5" id="KW-1185">Reference proteome</keyword>
<accession>A0A2G9Q9D1</accession>
<dbReference type="PRINTS" id="PR00759">
    <property type="entry name" value="BASICPTASE"/>
</dbReference>
<evidence type="ECO:0000256" key="1">
    <source>
        <dbReference type="ARBA" id="ARBA00023157"/>
    </source>
</evidence>
<evidence type="ECO:0000256" key="2">
    <source>
        <dbReference type="SAM" id="MobiDB-lite"/>
    </source>
</evidence>
<dbReference type="InterPro" id="IPR050098">
    <property type="entry name" value="TFPI/VKTCI-like"/>
</dbReference>
<dbReference type="PANTHER" id="PTHR10083:SF374">
    <property type="entry name" value="BPTI_KUNITZ INHIBITOR DOMAIN-CONTAINING PROTEIN"/>
    <property type="match status" value="1"/>
</dbReference>
<dbReference type="SUPFAM" id="SSF57362">
    <property type="entry name" value="BPTI-like"/>
    <property type="match status" value="1"/>
</dbReference>
<dbReference type="FunFam" id="4.10.410.10:FF:000020">
    <property type="entry name" value="Collagen, type VI, alpha 3"/>
    <property type="match status" value="1"/>
</dbReference>
<dbReference type="PROSITE" id="PS50279">
    <property type="entry name" value="BPTI_KUNITZ_2"/>
    <property type="match status" value="1"/>
</dbReference>
<sequence length="178" mass="20378">CEQPLDPGKCKKHMQHYYYDQKTGTCETFIYRGCGGNNNNFATKGDCEAFCTPEVVACLQQPVHVMFACRAITKTRRQKLARNSSMVVVKEMETILLLRNSVNFGSKFRFRLMPHTHERTFRQTRSGGPDSVRQSDHSGRTSPCMNPSDFGVIVCVQLRSFENLADVRCKVRRKDCRT</sequence>
<dbReference type="GO" id="GO:0005615">
    <property type="term" value="C:extracellular space"/>
    <property type="evidence" value="ECO:0007669"/>
    <property type="project" value="TreeGrafter"/>
</dbReference>
<feature type="region of interest" description="Disordered" evidence="2">
    <location>
        <begin position="119"/>
        <end position="144"/>
    </location>
</feature>
<organism evidence="4 5">
    <name type="scientific">Aquarana catesbeiana</name>
    <name type="common">American bullfrog</name>
    <name type="synonym">Rana catesbeiana</name>
    <dbReference type="NCBI Taxonomy" id="8400"/>
    <lineage>
        <taxon>Eukaryota</taxon>
        <taxon>Metazoa</taxon>
        <taxon>Chordata</taxon>
        <taxon>Craniata</taxon>
        <taxon>Vertebrata</taxon>
        <taxon>Euteleostomi</taxon>
        <taxon>Amphibia</taxon>
        <taxon>Batrachia</taxon>
        <taxon>Anura</taxon>
        <taxon>Neobatrachia</taxon>
        <taxon>Ranoidea</taxon>
        <taxon>Ranidae</taxon>
        <taxon>Aquarana</taxon>
    </lineage>
</organism>
<dbReference type="Proteomes" id="UP000228934">
    <property type="component" value="Unassembled WGS sequence"/>
</dbReference>
<dbReference type="InterPro" id="IPR002223">
    <property type="entry name" value="Kunitz_BPTI"/>
</dbReference>
<dbReference type="InterPro" id="IPR036880">
    <property type="entry name" value="Kunitz_BPTI_sf"/>
</dbReference>
<dbReference type="PROSITE" id="PS00280">
    <property type="entry name" value="BPTI_KUNITZ_1"/>
    <property type="match status" value="1"/>
</dbReference>
<dbReference type="InterPro" id="IPR020901">
    <property type="entry name" value="Prtase_inh_Kunz-CS"/>
</dbReference>
<name>A0A2G9Q9D1_AQUCT</name>
<evidence type="ECO:0000313" key="4">
    <source>
        <dbReference type="EMBL" id="PIO12222.1"/>
    </source>
</evidence>
<dbReference type="PANTHER" id="PTHR10083">
    <property type="entry name" value="KUNITZ-TYPE PROTEASE INHIBITOR-RELATED"/>
    <property type="match status" value="1"/>
</dbReference>
<dbReference type="CDD" id="cd00109">
    <property type="entry name" value="Kunitz-type"/>
    <property type="match status" value="1"/>
</dbReference>
<dbReference type="Gene3D" id="4.10.410.10">
    <property type="entry name" value="Pancreatic trypsin inhibitor Kunitz domain"/>
    <property type="match status" value="1"/>
</dbReference>
<feature type="non-terminal residue" evidence="4">
    <location>
        <position position="1"/>
    </location>
</feature>
<dbReference type="EMBL" id="KZ060490">
    <property type="protein sequence ID" value="PIO12222.1"/>
    <property type="molecule type" value="Genomic_DNA"/>
</dbReference>
<feature type="domain" description="BPTI/Kunitz inhibitor" evidence="3">
    <location>
        <begin position="1"/>
        <end position="51"/>
    </location>
</feature>
<dbReference type="GO" id="GO:0004867">
    <property type="term" value="F:serine-type endopeptidase inhibitor activity"/>
    <property type="evidence" value="ECO:0007669"/>
    <property type="project" value="InterPro"/>
</dbReference>
<dbReference type="Pfam" id="PF00014">
    <property type="entry name" value="Kunitz_BPTI"/>
    <property type="match status" value="1"/>
</dbReference>
<keyword evidence="1" id="KW-1015">Disulfide bond</keyword>
<gene>
    <name evidence="4" type="ORF">AB205_0123190</name>
</gene>
<dbReference type="AlphaFoldDB" id="A0A2G9Q9D1"/>
<dbReference type="SMART" id="SM00131">
    <property type="entry name" value="KU"/>
    <property type="match status" value="1"/>
</dbReference>
<reference evidence="5" key="1">
    <citation type="journal article" date="2017" name="Nat. Commun.">
        <title>The North American bullfrog draft genome provides insight into hormonal regulation of long noncoding RNA.</title>
        <authorList>
            <person name="Hammond S.A."/>
            <person name="Warren R.L."/>
            <person name="Vandervalk B.P."/>
            <person name="Kucuk E."/>
            <person name="Khan H."/>
            <person name="Gibb E.A."/>
            <person name="Pandoh P."/>
            <person name="Kirk H."/>
            <person name="Zhao Y."/>
            <person name="Jones M."/>
            <person name="Mungall A.J."/>
            <person name="Coope R."/>
            <person name="Pleasance S."/>
            <person name="Moore R.A."/>
            <person name="Holt R.A."/>
            <person name="Round J.M."/>
            <person name="Ohora S."/>
            <person name="Walle B.V."/>
            <person name="Veldhoen N."/>
            <person name="Helbing C.C."/>
            <person name="Birol I."/>
        </authorList>
    </citation>
    <scope>NUCLEOTIDE SEQUENCE [LARGE SCALE GENOMIC DNA]</scope>
</reference>